<dbReference type="InterPro" id="IPR014710">
    <property type="entry name" value="RmlC-like_jellyroll"/>
</dbReference>
<sequence length="232" mass="24633">MESSAIAAMLGEAGFFAGLPPQALLDCAAEFREQRFEAGQMLFARGEPGDRLLLVAEGRVRLSVTTEEGRELSMRHAARGELLGEIAVLDGGTRSADAVAITPVLALSLRRAALDQLRARHPELSAGIIAFLCRRLRQTTDQLEGIALYPIEARLARFLLVGLAGRRAAPGKRVPLDVAFSQGELAQLLGASRPKVNAALGALEQAGAIRRTADRLFCDPDLLARAAGTGDG</sequence>
<dbReference type="Pfam" id="PF00027">
    <property type="entry name" value="cNMP_binding"/>
    <property type="match status" value="1"/>
</dbReference>
<dbReference type="InterPro" id="IPR036390">
    <property type="entry name" value="WH_DNA-bd_sf"/>
</dbReference>
<evidence type="ECO:0000259" key="4">
    <source>
        <dbReference type="PROSITE" id="PS50042"/>
    </source>
</evidence>
<accession>A0ABW0P5V5</accession>
<dbReference type="InterPro" id="IPR000595">
    <property type="entry name" value="cNMP-bd_dom"/>
</dbReference>
<dbReference type="InterPro" id="IPR050397">
    <property type="entry name" value="Env_Response_Regulators"/>
</dbReference>
<dbReference type="PROSITE" id="PS00889">
    <property type="entry name" value="CNMP_BINDING_2"/>
    <property type="match status" value="1"/>
</dbReference>
<dbReference type="SUPFAM" id="SSF46785">
    <property type="entry name" value="Winged helix' DNA-binding domain"/>
    <property type="match status" value="1"/>
</dbReference>
<evidence type="ECO:0000256" key="1">
    <source>
        <dbReference type="ARBA" id="ARBA00023015"/>
    </source>
</evidence>
<reference evidence="7" key="1">
    <citation type="journal article" date="2019" name="Int. J. Syst. Evol. Microbiol.">
        <title>The Global Catalogue of Microorganisms (GCM) 10K type strain sequencing project: providing services to taxonomists for standard genome sequencing and annotation.</title>
        <authorList>
            <consortium name="The Broad Institute Genomics Platform"/>
            <consortium name="The Broad Institute Genome Sequencing Center for Infectious Disease"/>
            <person name="Wu L."/>
            <person name="Ma J."/>
        </authorList>
    </citation>
    <scope>NUCLEOTIDE SEQUENCE [LARGE SCALE GENOMIC DNA]</scope>
    <source>
        <strain evidence="7">CCUG 43117</strain>
    </source>
</reference>
<dbReference type="Pfam" id="PF13545">
    <property type="entry name" value="HTH_Crp_2"/>
    <property type="match status" value="1"/>
</dbReference>
<evidence type="ECO:0000259" key="5">
    <source>
        <dbReference type="PROSITE" id="PS51063"/>
    </source>
</evidence>
<dbReference type="Proteomes" id="UP001596060">
    <property type="component" value="Unassembled WGS sequence"/>
</dbReference>
<dbReference type="InterPro" id="IPR036388">
    <property type="entry name" value="WH-like_DNA-bd_sf"/>
</dbReference>
<dbReference type="EMBL" id="JBHSLU010000082">
    <property type="protein sequence ID" value="MFC5508049.1"/>
    <property type="molecule type" value="Genomic_DNA"/>
</dbReference>
<dbReference type="InterPro" id="IPR012318">
    <property type="entry name" value="HTH_CRP"/>
</dbReference>
<evidence type="ECO:0000313" key="6">
    <source>
        <dbReference type="EMBL" id="MFC5508049.1"/>
    </source>
</evidence>
<dbReference type="PANTHER" id="PTHR24567">
    <property type="entry name" value="CRP FAMILY TRANSCRIPTIONAL REGULATORY PROTEIN"/>
    <property type="match status" value="1"/>
</dbReference>
<dbReference type="SUPFAM" id="SSF51206">
    <property type="entry name" value="cAMP-binding domain-like"/>
    <property type="match status" value="1"/>
</dbReference>
<dbReference type="PROSITE" id="PS50042">
    <property type="entry name" value="CNMP_BINDING_3"/>
    <property type="match status" value="1"/>
</dbReference>
<dbReference type="CDD" id="cd00038">
    <property type="entry name" value="CAP_ED"/>
    <property type="match status" value="1"/>
</dbReference>
<evidence type="ECO:0000313" key="7">
    <source>
        <dbReference type="Proteomes" id="UP001596060"/>
    </source>
</evidence>
<feature type="domain" description="Cyclic nucleotide-binding" evidence="4">
    <location>
        <begin position="15"/>
        <end position="117"/>
    </location>
</feature>
<dbReference type="Gene3D" id="1.10.10.10">
    <property type="entry name" value="Winged helix-like DNA-binding domain superfamily/Winged helix DNA-binding domain"/>
    <property type="match status" value="1"/>
</dbReference>
<keyword evidence="7" id="KW-1185">Reference proteome</keyword>
<proteinExistence type="predicted"/>
<name>A0ABW0P5V5_9HYPH</name>
<protein>
    <submittedName>
        <fullName evidence="6">Crp/Fnr family transcriptional regulator</fullName>
    </submittedName>
</protein>
<keyword evidence="2" id="KW-0238">DNA-binding</keyword>
<feature type="domain" description="HTH crp-type" evidence="5">
    <location>
        <begin position="149"/>
        <end position="221"/>
    </location>
</feature>
<evidence type="ECO:0000256" key="2">
    <source>
        <dbReference type="ARBA" id="ARBA00023125"/>
    </source>
</evidence>
<dbReference type="InterPro" id="IPR018488">
    <property type="entry name" value="cNMP-bd_CS"/>
</dbReference>
<dbReference type="SMART" id="SM00100">
    <property type="entry name" value="cNMP"/>
    <property type="match status" value="1"/>
</dbReference>
<dbReference type="Gene3D" id="2.60.120.10">
    <property type="entry name" value="Jelly Rolls"/>
    <property type="match status" value="1"/>
</dbReference>
<gene>
    <name evidence="6" type="ORF">ACFPN9_22675</name>
</gene>
<organism evidence="6 7">
    <name type="scientific">Bosea massiliensis</name>
    <dbReference type="NCBI Taxonomy" id="151419"/>
    <lineage>
        <taxon>Bacteria</taxon>
        <taxon>Pseudomonadati</taxon>
        <taxon>Pseudomonadota</taxon>
        <taxon>Alphaproteobacteria</taxon>
        <taxon>Hyphomicrobiales</taxon>
        <taxon>Boseaceae</taxon>
        <taxon>Bosea</taxon>
    </lineage>
</organism>
<evidence type="ECO:0000256" key="3">
    <source>
        <dbReference type="ARBA" id="ARBA00023163"/>
    </source>
</evidence>
<dbReference type="RefSeq" id="WP_066722568.1">
    <property type="nucleotide sequence ID" value="NZ_JBHSLU010000082.1"/>
</dbReference>
<dbReference type="PANTHER" id="PTHR24567:SF74">
    <property type="entry name" value="HTH-TYPE TRANSCRIPTIONAL REGULATOR ARCR"/>
    <property type="match status" value="1"/>
</dbReference>
<comment type="caution">
    <text evidence="6">The sequence shown here is derived from an EMBL/GenBank/DDBJ whole genome shotgun (WGS) entry which is preliminary data.</text>
</comment>
<keyword evidence="3" id="KW-0804">Transcription</keyword>
<dbReference type="InterPro" id="IPR018490">
    <property type="entry name" value="cNMP-bd_dom_sf"/>
</dbReference>
<dbReference type="PROSITE" id="PS51063">
    <property type="entry name" value="HTH_CRP_2"/>
    <property type="match status" value="1"/>
</dbReference>
<keyword evidence="1" id="KW-0805">Transcription regulation</keyword>